<accession>A0A812V4Z3</accession>
<keyword evidence="2" id="KW-1185">Reference proteome</keyword>
<sequence length="72" mass="8230">MRDMMARVHVACISGLVACLGRRISKGGFTVNMLKIGADHRRRWPDMVPKVRQTQSWLVGKLQEYSESKERG</sequence>
<proteinExistence type="predicted"/>
<evidence type="ECO:0000313" key="1">
    <source>
        <dbReference type="EMBL" id="CAE7610097.1"/>
    </source>
</evidence>
<dbReference type="Proteomes" id="UP000604046">
    <property type="component" value="Unassembled WGS sequence"/>
</dbReference>
<gene>
    <name evidence="1" type="ORF">SNAT2548_LOCUS34683</name>
</gene>
<organism evidence="1 2">
    <name type="scientific">Symbiodinium natans</name>
    <dbReference type="NCBI Taxonomy" id="878477"/>
    <lineage>
        <taxon>Eukaryota</taxon>
        <taxon>Sar</taxon>
        <taxon>Alveolata</taxon>
        <taxon>Dinophyceae</taxon>
        <taxon>Suessiales</taxon>
        <taxon>Symbiodiniaceae</taxon>
        <taxon>Symbiodinium</taxon>
    </lineage>
</organism>
<dbReference type="AlphaFoldDB" id="A0A812V4Z3"/>
<reference evidence="1" key="1">
    <citation type="submission" date="2021-02" db="EMBL/GenBank/DDBJ databases">
        <authorList>
            <person name="Dougan E. K."/>
            <person name="Rhodes N."/>
            <person name="Thang M."/>
            <person name="Chan C."/>
        </authorList>
    </citation>
    <scope>NUCLEOTIDE SEQUENCE</scope>
</reference>
<dbReference type="EMBL" id="CAJNDS010002823">
    <property type="protein sequence ID" value="CAE7610097.1"/>
    <property type="molecule type" value="Genomic_DNA"/>
</dbReference>
<comment type="caution">
    <text evidence="1">The sequence shown here is derived from an EMBL/GenBank/DDBJ whole genome shotgun (WGS) entry which is preliminary data.</text>
</comment>
<name>A0A812V4Z3_9DINO</name>
<dbReference type="PROSITE" id="PS51257">
    <property type="entry name" value="PROKAR_LIPOPROTEIN"/>
    <property type="match status" value="1"/>
</dbReference>
<protein>
    <submittedName>
        <fullName evidence="1">Uncharacterized protein</fullName>
    </submittedName>
</protein>
<evidence type="ECO:0000313" key="2">
    <source>
        <dbReference type="Proteomes" id="UP000604046"/>
    </source>
</evidence>